<evidence type="ECO:0000313" key="2">
    <source>
        <dbReference type="EMBL" id="NRT21112.1"/>
    </source>
</evidence>
<dbReference type="InterPro" id="IPR018958">
    <property type="entry name" value="Knr4/Smi1-like_dom"/>
</dbReference>
<evidence type="ECO:0000259" key="1">
    <source>
        <dbReference type="SMART" id="SM00860"/>
    </source>
</evidence>
<dbReference type="RefSeq" id="WP_173811871.1">
    <property type="nucleotide sequence ID" value="NZ_JABSNP010000025.1"/>
</dbReference>
<dbReference type="EMBL" id="JABSNP010000025">
    <property type="protein sequence ID" value="NRT21112.1"/>
    <property type="molecule type" value="Genomic_DNA"/>
</dbReference>
<feature type="domain" description="Knr4/Smi1-like" evidence="1">
    <location>
        <begin position="49"/>
        <end position="169"/>
    </location>
</feature>
<gene>
    <name evidence="2" type="ORF">HNP98_003957</name>
</gene>
<dbReference type="Proteomes" id="UP000779507">
    <property type="component" value="Unassembled WGS sequence"/>
</dbReference>
<protein>
    <recommendedName>
        <fullName evidence="1">Knr4/Smi1-like domain-containing protein</fullName>
    </recommendedName>
</protein>
<organism evidence="2 3">
    <name type="scientific">Hymenobacter caeli</name>
    <dbReference type="NCBI Taxonomy" id="2735894"/>
    <lineage>
        <taxon>Bacteria</taxon>
        <taxon>Pseudomonadati</taxon>
        <taxon>Bacteroidota</taxon>
        <taxon>Cytophagia</taxon>
        <taxon>Cytophagales</taxon>
        <taxon>Hymenobacteraceae</taxon>
        <taxon>Hymenobacter</taxon>
    </lineage>
</organism>
<proteinExistence type="predicted"/>
<dbReference type="InterPro" id="IPR037883">
    <property type="entry name" value="Knr4/Smi1-like_sf"/>
</dbReference>
<reference evidence="2 3" key="1">
    <citation type="submission" date="2020-05" db="EMBL/GenBank/DDBJ databases">
        <title>Genomic Encyclopedia of Type Strains, Phase IV (KMG-V): Genome sequencing to study the core and pangenomes of soil and plant-associated prokaryotes.</title>
        <authorList>
            <person name="Whitman W."/>
        </authorList>
    </citation>
    <scope>NUCLEOTIDE SEQUENCE [LARGE SCALE GENOMIC DNA]</scope>
    <source>
        <strain evidence="2 3">9A</strain>
    </source>
</reference>
<name>A0ABX2FVW9_9BACT</name>
<evidence type="ECO:0000313" key="3">
    <source>
        <dbReference type="Proteomes" id="UP000779507"/>
    </source>
</evidence>
<dbReference type="SUPFAM" id="SSF160631">
    <property type="entry name" value="SMI1/KNR4-like"/>
    <property type="match status" value="1"/>
</dbReference>
<dbReference type="Pfam" id="PF09346">
    <property type="entry name" value="SMI1_KNR4"/>
    <property type="match status" value="1"/>
</dbReference>
<comment type="caution">
    <text evidence="2">The sequence shown here is derived from an EMBL/GenBank/DDBJ whole genome shotgun (WGS) entry which is preliminary data.</text>
</comment>
<dbReference type="SMART" id="SM00860">
    <property type="entry name" value="SMI1_KNR4"/>
    <property type="match status" value="1"/>
</dbReference>
<keyword evidence="3" id="KW-1185">Reference proteome</keyword>
<accession>A0ABX2FVW9</accession>
<sequence>MLPTYLQEVYHLIYPARAFGCRLLANGTELLGYVPHIAPNTWLHTCFAPLPIADVLALEQQVGVALPPALHKFYAYHNGFNIFSCELAIHGLRHNYMRTGDAAWQPFHLRDINCYGRSHIAQTQQLLLSRYRDGSWLYMDLQSEKVYHNSSFSAEPLHEWPDFESMLVSEAQRLTLLFDERGRRY</sequence>